<dbReference type="InterPro" id="IPR050489">
    <property type="entry name" value="Tyr-tRNA_synthase"/>
</dbReference>
<keyword evidence="6 12" id="KW-0547">Nucleotide-binding</keyword>
<evidence type="ECO:0000256" key="9">
    <source>
        <dbReference type="ARBA" id="ARBA00023146"/>
    </source>
</evidence>
<dbReference type="SUPFAM" id="SSF52374">
    <property type="entry name" value="Nucleotidylyl transferase"/>
    <property type="match status" value="1"/>
</dbReference>
<name>A0A1F7ZP10_9EURO</name>
<evidence type="ECO:0000256" key="4">
    <source>
        <dbReference type="ARBA" id="ARBA00022490"/>
    </source>
</evidence>
<evidence type="ECO:0000256" key="10">
    <source>
        <dbReference type="ARBA" id="ARBA00033323"/>
    </source>
</evidence>
<keyword evidence="4" id="KW-0963">Cytoplasm</keyword>
<gene>
    <name evidence="14" type="ORF">ABOM_010512</name>
</gene>
<dbReference type="GO" id="GO:0005737">
    <property type="term" value="C:cytoplasm"/>
    <property type="evidence" value="ECO:0007669"/>
    <property type="project" value="UniProtKB-SubCell"/>
</dbReference>
<evidence type="ECO:0000256" key="5">
    <source>
        <dbReference type="ARBA" id="ARBA00022598"/>
    </source>
</evidence>
<dbReference type="Gene3D" id="1.10.240.10">
    <property type="entry name" value="Tyrosyl-Transfer RNA Synthetase"/>
    <property type="match status" value="1"/>
</dbReference>
<dbReference type="OrthoDB" id="197206at2759"/>
<dbReference type="PRINTS" id="PR01040">
    <property type="entry name" value="TRNASYNTHTYR"/>
</dbReference>
<dbReference type="AlphaFoldDB" id="A0A1F7ZP10"/>
<protein>
    <recommendedName>
        <fullName evidence="3 12">Tyrosine--tRNA ligase</fullName>
        <ecNumber evidence="3 12">6.1.1.1</ecNumber>
    </recommendedName>
    <alternativeName>
        <fullName evidence="10 12">Tyrosyl-tRNA synthetase</fullName>
    </alternativeName>
</protein>
<dbReference type="PANTHER" id="PTHR46264:SF4">
    <property type="entry name" value="TYROSINE--TRNA LIGASE, CYTOPLASMIC"/>
    <property type="match status" value="1"/>
</dbReference>
<dbReference type="GeneID" id="34453902"/>
<dbReference type="InterPro" id="IPR002305">
    <property type="entry name" value="aa-tRNA-synth_Ic"/>
</dbReference>
<dbReference type="PANTHER" id="PTHR46264">
    <property type="entry name" value="TYROSINE-TRNA LIGASE"/>
    <property type="match status" value="1"/>
</dbReference>
<dbReference type="GO" id="GO:0006437">
    <property type="term" value="P:tyrosyl-tRNA aminoacylation"/>
    <property type="evidence" value="ECO:0007669"/>
    <property type="project" value="InterPro"/>
</dbReference>
<dbReference type="GO" id="GO:0005524">
    <property type="term" value="F:ATP binding"/>
    <property type="evidence" value="ECO:0007669"/>
    <property type="project" value="UniProtKB-KW"/>
</dbReference>
<evidence type="ECO:0000313" key="14">
    <source>
        <dbReference type="EMBL" id="OGM40795.1"/>
    </source>
</evidence>
<comment type="caution">
    <text evidence="14">The sequence shown here is derived from an EMBL/GenBank/DDBJ whole genome shotgun (WGS) entry which is preliminary data.</text>
</comment>
<keyword evidence="15" id="KW-1185">Reference proteome</keyword>
<dbReference type="Gene3D" id="3.40.50.620">
    <property type="entry name" value="HUPs"/>
    <property type="match status" value="1"/>
</dbReference>
<evidence type="ECO:0000313" key="15">
    <source>
        <dbReference type="Proteomes" id="UP000179179"/>
    </source>
</evidence>
<feature type="compositionally biased region" description="Polar residues" evidence="13">
    <location>
        <begin position="372"/>
        <end position="384"/>
    </location>
</feature>
<dbReference type="EC" id="6.1.1.1" evidence="3 12"/>
<dbReference type="RefSeq" id="XP_022384512.1">
    <property type="nucleotide sequence ID" value="XM_022537640.1"/>
</dbReference>
<reference evidence="14 15" key="1">
    <citation type="journal article" date="2016" name="Genome Biol. Evol.">
        <title>Draft genome sequence of an aflatoxigenic Aspergillus species, A. bombycis.</title>
        <authorList>
            <person name="Moore G.G."/>
            <person name="Mack B.M."/>
            <person name="Beltz S.B."/>
            <person name="Gilbert M.K."/>
        </authorList>
    </citation>
    <scope>NUCLEOTIDE SEQUENCE [LARGE SCALE GENOMIC DNA]</scope>
    <source>
        <strain evidence="15">NRRL 26010</strain>
    </source>
</reference>
<keyword evidence="7 12" id="KW-0067">ATP-binding</keyword>
<evidence type="ECO:0000256" key="12">
    <source>
        <dbReference type="RuleBase" id="RU361234"/>
    </source>
</evidence>
<feature type="region of interest" description="Disordered" evidence="13">
    <location>
        <begin position="350"/>
        <end position="384"/>
    </location>
</feature>
<dbReference type="InterPro" id="IPR002307">
    <property type="entry name" value="Tyr-tRNA-ligase"/>
</dbReference>
<sequence>LVAMDSEAQARFDLIRENLAEVLNPELIEQILIEKRNPRIYWGTATTGRPHVGYFLAALKIAQLLRAQCDVVVLLADVHAFLDNLKAPLELVENRAKYYSKIITAILESVGVPTDKLEFVLGSSYQKSPEYVMDVYRLSSLISEGDAKKAGAEVVKQTDNAPLSGLLYPVLQVLDEEHLKVDAQLGGMDQRKLFTAAVEWLPKIGYRKRAHLINPMISGLKGAKMSSSVEDSKIDLLDPAESISKKIRKAEAAPRVVEDNGVIALVEYVLLPAADLKGNKEFRVERRDEEPLIYTDIKQLKEDYANDVLTPQLLKPAVAAGLVNLMAPIQAAYQASPEWQEITQKAYPPPVVEKKQKKVKDRGTRFPGAKVQQAQTNGAEPTEK</sequence>
<comment type="subcellular location">
    <subcellularLocation>
        <location evidence="1">Cytoplasm</location>
    </subcellularLocation>
</comment>
<proteinExistence type="inferred from homology"/>
<evidence type="ECO:0000256" key="8">
    <source>
        <dbReference type="ARBA" id="ARBA00022917"/>
    </source>
</evidence>
<dbReference type="GO" id="GO:0004831">
    <property type="term" value="F:tyrosine-tRNA ligase activity"/>
    <property type="evidence" value="ECO:0007669"/>
    <property type="project" value="UniProtKB-EC"/>
</dbReference>
<dbReference type="STRING" id="109264.A0A1F7ZP10"/>
<dbReference type="InterPro" id="IPR023617">
    <property type="entry name" value="Tyr-tRNA-ligase_arc/euk-type"/>
</dbReference>
<evidence type="ECO:0000256" key="1">
    <source>
        <dbReference type="ARBA" id="ARBA00004496"/>
    </source>
</evidence>
<dbReference type="Pfam" id="PF00579">
    <property type="entry name" value="tRNA-synt_1b"/>
    <property type="match status" value="1"/>
</dbReference>
<dbReference type="NCBIfam" id="NF006330">
    <property type="entry name" value="PRK08560.1"/>
    <property type="match status" value="1"/>
</dbReference>
<comment type="similarity">
    <text evidence="2 12">Belongs to the class-I aminoacyl-tRNA synthetase family.</text>
</comment>
<dbReference type="EMBL" id="LYCR01000130">
    <property type="protein sequence ID" value="OGM40795.1"/>
    <property type="molecule type" value="Genomic_DNA"/>
</dbReference>
<evidence type="ECO:0000256" key="6">
    <source>
        <dbReference type="ARBA" id="ARBA00022741"/>
    </source>
</evidence>
<comment type="catalytic activity">
    <reaction evidence="11 12">
        <text>tRNA(Tyr) + L-tyrosine + ATP = L-tyrosyl-tRNA(Tyr) + AMP + diphosphate + H(+)</text>
        <dbReference type="Rhea" id="RHEA:10220"/>
        <dbReference type="Rhea" id="RHEA-COMP:9706"/>
        <dbReference type="Rhea" id="RHEA-COMP:9707"/>
        <dbReference type="ChEBI" id="CHEBI:15378"/>
        <dbReference type="ChEBI" id="CHEBI:30616"/>
        <dbReference type="ChEBI" id="CHEBI:33019"/>
        <dbReference type="ChEBI" id="CHEBI:58315"/>
        <dbReference type="ChEBI" id="CHEBI:78442"/>
        <dbReference type="ChEBI" id="CHEBI:78536"/>
        <dbReference type="ChEBI" id="CHEBI:456215"/>
        <dbReference type="EC" id="6.1.1.1"/>
    </reaction>
</comment>
<dbReference type="FunFam" id="3.40.50.620:FF:000040">
    <property type="entry name" value="Tyrosine--tRNA ligase"/>
    <property type="match status" value="1"/>
</dbReference>
<evidence type="ECO:0000256" key="11">
    <source>
        <dbReference type="ARBA" id="ARBA00048248"/>
    </source>
</evidence>
<dbReference type="NCBIfam" id="TIGR00234">
    <property type="entry name" value="tyrS"/>
    <property type="match status" value="1"/>
</dbReference>
<evidence type="ECO:0000256" key="7">
    <source>
        <dbReference type="ARBA" id="ARBA00022840"/>
    </source>
</evidence>
<organism evidence="14 15">
    <name type="scientific">Aspergillus bombycis</name>
    <dbReference type="NCBI Taxonomy" id="109264"/>
    <lineage>
        <taxon>Eukaryota</taxon>
        <taxon>Fungi</taxon>
        <taxon>Dikarya</taxon>
        <taxon>Ascomycota</taxon>
        <taxon>Pezizomycotina</taxon>
        <taxon>Eurotiomycetes</taxon>
        <taxon>Eurotiomycetidae</taxon>
        <taxon>Eurotiales</taxon>
        <taxon>Aspergillaceae</taxon>
        <taxon>Aspergillus</taxon>
    </lineage>
</organism>
<evidence type="ECO:0000256" key="2">
    <source>
        <dbReference type="ARBA" id="ARBA00005594"/>
    </source>
</evidence>
<keyword evidence="9 12" id="KW-0030">Aminoacyl-tRNA synthetase</keyword>
<dbReference type="InterPro" id="IPR014729">
    <property type="entry name" value="Rossmann-like_a/b/a_fold"/>
</dbReference>
<dbReference type="PIRSF" id="PIRSF006588">
    <property type="entry name" value="TyrRS_arch_euk"/>
    <property type="match status" value="1"/>
</dbReference>
<evidence type="ECO:0000256" key="13">
    <source>
        <dbReference type="SAM" id="MobiDB-lite"/>
    </source>
</evidence>
<keyword evidence="8 12" id="KW-0648">Protein biosynthesis</keyword>
<accession>A0A1F7ZP10</accession>
<dbReference type="Proteomes" id="UP000179179">
    <property type="component" value="Unassembled WGS sequence"/>
</dbReference>
<evidence type="ECO:0000256" key="3">
    <source>
        <dbReference type="ARBA" id="ARBA00013160"/>
    </source>
</evidence>
<keyword evidence="5 12" id="KW-0436">Ligase</keyword>
<feature type="non-terminal residue" evidence="14">
    <location>
        <position position="1"/>
    </location>
</feature>